<organism evidence="2 3">
    <name type="scientific">Meloidogyne hapla</name>
    <name type="common">Root-knot nematode worm</name>
    <dbReference type="NCBI Taxonomy" id="6305"/>
    <lineage>
        <taxon>Eukaryota</taxon>
        <taxon>Metazoa</taxon>
        <taxon>Ecdysozoa</taxon>
        <taxon>Nematoda</taxon>
        <taxon>Chromadorea</taxon>
        <taxon>Rhabditida</taxon>
        <taxon>Tylenchina</taxon>
        <taxon>Tylenchomorpha</taxon>
        <taxon>Tylenchoidea</taxon>
        <taxon>Meloidogynidae</taxon>
        <taxon>Meloidogyninae</taxon>
        <taxon>Meloidogyne</taxon>
    </lineage>
</organism>
<evidence type="ECO:0000313" key="3">
    <source>
        <dbReference type="WBParaSite" id="MhA1_Contig305.frz3.gene4"/>
    </source>
</evidence>
<proteinExistence type="predicted"/>
<accession>A0A1I8BKN0</accession>
<keyword evidence="1" id="KW-0812">Transmembrane</keyword>
<protein>
    <submittedName>
        <fullName evidence="3">Phlebovirus glycoprotein G2 fusion domain-containing protein</fullName>
    </submittedName>
</protein>
<sequence length="249" mass="29530">MPTISTKNQKQYFLFFILLKTFLFFTIVNSFDENSDYKIVKKNYLECFVEKKNSEKNPLRFEIYEFNDSEKLKLIFIQWIKINKKVEKPIIMLLGKKLIKQYKSLKCFTIEKKKIERAILQRNKQKIHSAYPQPIHFKCPSFGNKSEYGCEKEHHFELYCNNTKASDKCSNNFYIMEVAITSSEKSFEYIYETECPCGYERIPLGNGLDEYKNHKSFEVENFDTKRVINFTGAKECIFTSGVSKNQNNI</sequence>
<evidence type="ECO:0000256" key="1">
    <source>
        <dbReference type="SAM" id="Phobius"/>
    </source>
</evidence>
<evidence type="ECO:0000313" key="2">
    <source>
        <dbReference type="Proteomes" id="UP000095281"/>
    </source>
</evidence>
<dbReference type="AlphaFoldDB" id="A0A1I8BKN0"/>
<keyword evidence="1" id="KW-1133">Transmembrane helix</keyword>
<reference evidence="3" key="1">
    <citation type="submission" date="2016-11" db="UniProtKB">
        <authorList>
            <consortium name="WormBaseParasite"/>
        </authorList>
    </citation>
    <scope>IDENTIFICATION</scope>
</reference>
<dbReference type="Proteomes" id="UP000095281">
    <property type="component" value="Unplaced"/>
</dbReference>
<name>A0A1I8BKN0_MELHA</name>
<keyword evidence="2" id="KW-1185">Reference proteome</keyword>
<dbReference type="WBParaSite" id="MhA1_Contig305.frz3.gene4">
    <property type="protein sequence ID" value="MhA1_Contig305.frz3.gene4"/>
    <property type="gene ID" value="MhA1_Contig305.frz3.gene4"/>
</dbReference>
<keyword evidence="1" id="KW-0472">Membrane</keyword>
<feature type="transmembrane region" description="Helical" evidence="1">
    <location>
        <begin position="12"/>
        <end position="31"/>
    </location>
</feature>